<accession>A0A7D3R2B5</accession>
<dbReference type="CDD" id="cd02023">
    <property type="entry name" value="UMPK"/>
    <property type="match status" value="1"/>
</dbReference>
<gene>
    <name evidence="7" type="ORF">Fadolivirus_1_920</name>
</gene>
<dbReference type="PANTHER" id="PTHR10285">
    <property type="entry name" value="URIDINE KINASE"/>
    <property type="match status" value="1"/>
</dbReference>
<dbReference type="InterPro" id="IPR000764">
    <property type="entry name" value="Uridine_kinase-like"/>
</dbReference>
<evidence type="ECO:0000256" key="1">
    <source>
        <dbReference type="ARBA" id="ARBA00004690"/>
    </source>
</evidence>
<evidence type="ECO:0000259" key="6">
    <source>
        <dbReference type="Pfam" id="PF00485"/>
    </source>
</evidence>
<dbReference type="Gene3D" id="3.40.50.300">
    <property type="entry name" value="P-loop containing nucleotide triphosphate hydrolases"/>
    <property type="match status" value="1"/>
</dbReference>
<dbReference type="Pfam" id="PF00485">
    <property type="entry name" value="PRK"/>
    <property type="match status" value="1"/>
</dbReference>
<evidence type="ECO:0000313" key="8">
    <source>
        <dbReference type="Proteomes" id="UP001162001"/>
    </source>
</evidence>
<name>A0A7D3R2B5_9VIRU</name>
<keyword evidence="8" id="KW-1185">Reference proteome</keyword>
<dbReference type="EMBL" id="MT418680">
    <property type="protein sequence ID" value="QKF94378.1"/>
    <property type="molecule type" value="Genomic_DNA"/>
</dbReference>
<evidence type="ECO:0000256" key="2">
    <source>
        <dbReference type="ARBA" id="ARBA00012137"/>
    </source>
</evidence>
<dbReference type="InterPro" id="IPR006083">
    <property type="entry name" value="PRK/URK"/>
</dbReference>
<dbReference type="UniPathway" id="UPA00574">
    <property type="reaction ID" value="UER00637"/>
</dbReference>
<dbReference type="SUPFAM" id="SSF52540">
    <property type="entry name" value="P-loop containing nucleoside triphosphate hydrolases"/>
    <property type="match status" value="1"/>
</dbReference>
<dbReference type="GO" id="GO:0044206">
    <property type="term" value="P:UMP salvage"/>
    <property type="evidence" value="ECO:0007669"/>
    <property type="project" value="UniProtKB-UniPathway"/>
</dbReference>
<evidence type="ECO:0000256" key="4">
    <source>
        <dbReference type="ARBA" id="ARBA00022741"/>
    </source>
</evidence>
<proteinExistence type="predicted"/>
<keyword evidence="4" id="KW-0547">Nucleotide-binding</keyword>
<organism evidence="7 8">
    <name type="scientific">Fadolivirus FV1/VV64</name>
    <dbReference type="NCBI Taxonomy" id="3070911"/>
    <lineage>
        <taxon>Viruses</taxon>
        <taxon>Varidnaviria</taxon>
        <taxon>Bamfordvirae</taxon>
        <taxon>Nucleocytoviricota</taxon>
        <taxon>Megaviricetes</taxon>
        <taxon>Imitervirales</taxon>
        <taxon>Mimiviridae</taxon>
        <taxon>Klosneuvirinae</taxon>
        <taxon>Fadolivirus</taxon>
        <taxon>Fadolivirus algeromassiliense</taxon>
    </lineage>
</organism>
<reference evidence="7 8" key="1">
    <citation type="submission" date="2020-04" db="EMBL/GenBank/DDBJ databases">
        <title>Advantages and limits of metagenomic assembly and binning of a giant virus.</title>
        <authorList>
            <person name="Schulz F."/>
            <person name="Andreani J."/>
            <person name="Francis R."/>
            <person name="Boudjemaa H."/>
            <person name="Bou Khalil J.Y."/>
            <person name="Lee J."/>
            <person name="La Scola B."/>
            <person name="Woyke T."/>
        </authorList>
    </citation>
    <scope>NUCLEOTIDE SEQUENCE [LARGE SCALE GENOMIC DNA]</scope>
    <source>
        <strain evidence="7 8">FV1/VV64</strain>
    </source>
</reference>
<evidence type="ECO:0000313" key="7">
    <source>
        <dbReference type="EMBL" id="QKF94378.1"/>
    </source>
</evidence>
<dbReference type="GO" id="GO:0004849">
    <property type="term" value="F:uridine kinase activity"/>
    <property type="evidence" value="ECO:0007669"/>
    <property type="project" value="UniProtKB-EC"/>
</dbReference>
<sequence length="208" mass="23748">MESCYVIGVCGPTCGGKTTVCHKILEKIAEIIGNREGMICIVSQDSYYNGGNVETNYDVPAAIDFDLMVKDLKQLISGKSVNAPIYDFKTHSRKTETRKIGPAKIIIVEGILIFSQREVRDLCNLRIFVEADNVICYTRRLKRDVMERGRSFDEVEKRYLEHVVPSFNEYINPSRFYANIVLINNTNGEFVGLEILLDHIEKKITQFQ</sequence>
<protein>
    <recommendedName>
        <fullName evidence="2">uridine/cytidine kinase</fullName>
        <ecNumber evidence="2">2.7.1.48</ecNumber>
    </recommendedName>
</protein>
<keyword evidence="3" id="KW-0808">Transferase</keyword>
<dbReference type="GO" id="GO:0005524">
    <property type="term" value="F:ATP binding"/>
    <property type="evidence" value="ECO:0007669"/>
    <property type="project" value="InterPro"/>
</dbReference>
<evidence type="ECO:0000256" key="3">
    <source>
        <dbReference type="ARBA" id="ARBA00022679"/>
    </source>
</evidence>
<dbReference type="EC" id="2.7.1.48" evidence="2"/>
<keyword evidence="5 7" id="KW-0418">Kinase</keyword>
<feature type="domain" description="Phosphoribulokinase/uridine kinase" evidence="6">
    <location>
        <begin position="6"/>
        <end position="182"/>
    </location>
</feature>
<dbReference type="Proteomes" id="UP001162001">
    <property type="component" value="Segment"/>
</dbReference>
<comment type="pathway">
    <text evidence="1">Pyrimidine metabolism; UMP biosynthesis via salvage pathway; UMP from uridine: step 1/1.</text>
</comment>
<dbReference type="InterPro" id="IPR027417">
    <property type="entry name" value="P-loop_NTPase"/>
</dbReference>
<dbReference type="PRINTS" id="PR00988">
    <property type="entry name" value="URIDINKINASE"/>
</dbReference>
<evidence type="ECO:0000256" key="5">
    <source>
        <dbReference type="ARBA" id="ARBA00022777"/>
    </source>
</evidence>
<dbReference type="NCBIfam" id="NF004018">
    <property type="entry name" value="PRK05480.1"/>
    <property type="match status" value="1"/>
</dbReference>